<keyword evidence="5 6" id="KW-0010">Activator</keyword>
<evidence type="ECO:0000313" key="8">
    <source>
        <dbReference type="Proteomes" id="UP000005268"/>
    </source>
</evidence>
<dbReference type="GO" id="GO:0005829">
    <property type="term" value="C:cytosol"/>
    <property type="evidence" value="ECO:0007669"/>
    <property type="project" value="TreeGrafter"/>
</dbReference>
<gene>
    <name evidence="6" type="primary">csrA</name>
    <name evidence="7" type="ORF">YSA_09243</name>
</gene>
<organism evidence="7 8">
    <name type="scientific">Pseudomonas putida ND6</name>
    <dbReference type="NCBI Taxonomy" id="231023"/>
    <lineage>
        <taxon>Bacteria</taxon>
        <taxon>Pseudomonadati</taxon>
        <taxon>Pseudomonadota</taxon>
        <taxon>Gammaproteobacteria</taxon>
        <taxon>Pseudomonadales</taxon>
        <taxon>Pseudomonadaceae</taxon>
        <taxon>Pseudomonas</taxon>
    </lineage>
</organism>
<keyword evidence="4 6" id="KW-0694">RNA-binding</keyword>
<comment type="subunit">
    <text evidence="6">Homodimer; the beta-strands of each monomer intercalate to form a hydrophobic core, while the alpha-helices form wings that extend away from the core.</text>
</comment>
<evidence type="ECO:0000256" key="3">
    <source>
        <dbReference type="ARBA" id="ARBA00022845"/>
    </source>
</evidence>
<dbReference type="NCBIfam" id="NF002469">
    <property type="entry name" value="PRK01712.1"/>
    <property type="match status" value="1"/>
</dbReference>
<comment type="function">
    <text evidence="6">A key translational regulator that binds mRNA to regulate translation initiation and/or mRNA stability. Mediates global changes in gene expression, shifting from rapid growth to stress survival by linking envelope stress, the stringent response and the catabolite repression systems. Usually binds in the 5'-UTR; binding at or near the Shine-Dalgarno sequence prevents ribosome-binding, repressing translation, binding elsewhere in the 5'-UTR can activate translation and/or stabilize the mRNA. Its function is antagonized by small RNA(s).</text>
</comment>
<dbReference type="GO" id="GO:0048027">
    <property type="term" value="F:mRNA 5'-UTR binding"/>
    <property type="evidence" value="ECO:0007669"/>
    <property type="project" value="UniProtKB-UniRule"/>
</dbReference>
<dbReference type="GO" id="GO:0045948">
    <property type="term" value="P:positive regulation of translational initiation"/>
    <property type="evidence" value="ECO:0007669"/>
    <property type="project" value="UniProtKB-UniRule"/>
</dbReference>
<name>I3V1Z8_PSEPU</name>
<protein>
    <recommendedName>
        <fullName evidence="6">Translational regulator CsrA</fullName>
    </recommendedName>
    <alternativeName>
        <fullName evidence="6">Carbon storage regulator</fullName>
    </alternativeName>
</protein>
<comment type="subcellular location">
    <subcellularLocation>
        <location evidence="6">Cytoplasm</location>
    </subcellularLocation>
</comment>
<dbReference type="InterPro" id="IPR036107">
    <property type="entry name" value="CsrA_sf"/>
</dbReference>
<dbReference type="GO" id="GO:0045947">
    <property type="term" value="P:negative regulation of translational initiation"/>
    <property type="evidence" value="ECO:0007669"/>
    <property type="project" value="UniProtKB-UniRule"/>
</dbReference>
<proteinExistence type="inferred from homology"/>
<evidence type="ECO:0000256" key="5">
    <source>
        <dbReference type="ARBA" id="ARBA00023159"/>
    </source>
</evidence>
<evidence type="ECO:0000313" key="7">
    <source>
        <dbReference type="EMBL" id="AFK71769.1"/>
    </source>
</evidence>
<dbReference type="PATRIC" id="fig|231023.4.peg.4418"/>
<dbReference type="FunFam" id="2.60.40.4380:FF:000002">
    <property type="entry name" value="Translational regulator CsrA"/>
    <property type="match status" value="1"/>
</dbReference>
<dbReference type="EMBL" id="CP003588">
    <property type="protein sequence ID" value="AFK71769.1"/>
    <property type="molecule type" value="Genomic_DNA"/>
</dbReference>
<dbReference type="PANTHER" id="PTHR34984">
    <property type="entry name" value="CARBON STORAGE REGULATOR"/>
    <property type="match status" value="1"/>
</dbReference>
<keyword evidence="1 6" id="KW-0963">Cytoplasm</keyword>
<evidence type="ECO:0000256" key="4">
    <source>
        <dbReference type="ARBA" id="ARBA00022884"/>
    </source>
</evidence>
<dbReference type="InterPro" id="IPR003751">
    <property type="entry name" value="CsrA"/>
</dbReference>
<keyword evidence="3 6" id="KW-0810">Translation regulation</keyword>
<dbReference type="Pfam" id="PF02599">
    <property type="entry name" value="CsrA"/>
    <property type="match status" value="1"/>
</dbReference>
<dbReference type="NCBIfam" id="TIGR00202">
    <property type="entry name" value="csrA"/>
    <property type="match status" value="1"/>
</dbReference>
<evidence type="ECO:0000256" key="6">
    <source>
        <dbReference type="HAMAP-Rule" id="MF_00167"/>
    </source>
</evidence>
<dbReference type="AlphaFoldDB" id="I3V1Z8"/>
<dbReference type="KEGG" id="ppi:YSA_09243"/>
<dbReference type="GO" id="GO:0006109">
    <property type="term" value="P:regulation of carbohydrate metabolic process"/>
    <property type="evidence" value="ECO:0007669"/>
    <property type="project" value="UniProtKB-UniRule"/>
</dbReference>
<dbReference type="SUPFAM" id="SSF117130">
    <property type="entry name" value="CsrA-like"/>
    <property type="match status" value="1"/>
</dbReference>
<dbReference type="PANTHER" id="PTHR34984:SF1">
    <property type="entry name" value="CARBON STORAGE REGULATOR"/>
    <property type="match status" value="1"/>
</dbReference>
<evidence type="ECO:0000256" key="2">
    <source>
        <dbReference type="ARBA" id="ARBA00022491"/>
    </source>
</evidence>
<evidence type="ECO:0000256" key="1">
    <source>
        <dbReference type="ARBA" id="ARBA00022490"/>
    </source>
</evidence>
<dbReference type="HOGENOM" id="CLU_2106915_0_0_6"/>
<comment type="similarity">
    <text evidence="6">Belongs to the CsrA/RsmA family.</text>
</comment>
<sequence>MAPATEDTQQNLSVGELLSAESVFNEKEEGQAPAATATSPADFYITKENYMLILTRKVGESIVINDDIKVTILGVKGMQVRIGIDAPKDVQVHREEIFKRIQAGSPAPEKHEDSH</sequence>
<dbReference type="HAMAP" id="MF_00167">
    <property type="entry name" value="CsrA"/>
    <property type="match status" value="1"/>
</dbReference>
<accession>I3V1Z8</accession>
<reference evidence="7 8" key="1">
    <citation type="journal article" date="2012" name="J. Bacteriol.">
        <title>Complete Genome Sequence of the Naphthalene-Degrading Pseudomonas putida Strain ND6.</title>
        <authorList>
            <person name="Li S."/>
            <person name="Zhao H."/>
            <person name="Li Y."/>
            <person name="Niu S."/>
            <person name="Cai B."/>
        </authorList>
    </citation>
    <scope>NUCLEOTIDE SEQUENCE [LARGE SCALE GENOMIC DNA]</scope>
    <source>
        <strain evidence="7 8">ND6</strain>
    </source>
</reference>
<dbReference type="GO" id="GO:0006402">
    <property type="term" value="P:mRNA catabolic process"/>
    <property type="evidence" value="ECO:0007669"/>
    <property type="project" value="InterPro"/>
</dbReference>
<keyword evidence="2 6" id="KW-0678">Repressor</keyword>
<dbReference type="Proteomes" id="UP000005268">
    <property type="component" value="Chromosome"/>
</dbReference>
<dbReference type="Gene3D" id="2.60.40.4380">
    <property type="entry name" value="Translational regulator CsrA"/>
    <property type="match status" value="1"/>
</dbReference>